<comment type="caution">
    <text evidence="20">The sequence shown here is derived from an EMBL/GenBank/DDBJ whole genome shotgun (WGS) entry which is preliminary data.</text>
</comment>
<evidence type="ECO:0000256" key="18">
    <source>
        <dbReference type="PIRSR" id="PIRSR006135-1"/>
    </source>
</evidence>
<evidence type="ECO:0000256" key="14">
    <source>
        <dbReference type="ARBA" id="ARBA00022840"/>
    </source>
</evidence>
<comment type="catalytic activity">
    <reaction evidence="2">
        <text>adenosylcob(III)inamide phosphate + GTP + H(+) = adenosylcob(III)inamide-GDP + diphosphate</text>
        <dbReference type="Rhea" id="RHEA:22712"/>
        <dbReference type="ChEBI" id="CHEBI:15378"/>
        <dbReference type="ChEBI" id="CHEBI:33019"/>
        <dbReference type="ChEBI" id="CHEBI:37565"/>
        <dbReference type="ChEBI" id="CHEBI:58502"/>
        <dbReference type="ChEBI" id="CHEBI:60487"/>
        <dbReference type="EC" id="2.7.7.62"/>
    </reaction>
</comment>
<evidence type="ECO:0000256" key="8">
    <source>
        <dbReference type="ARBA" id="ARBA00012016"/>
    </source>
</evidence>
<evidence type="ECO:0000256" key="3">
    <source>
        <dbReference type="ARBA" id="ARBA00001522"/>
    </source>
</evidence>
<keyword evidence="15 19" id="KW-0342">GTP-binding</keyword>
<dbReference type="EMBL" id="DRND01000247">
    <property type="protein sequence ID" value="HFC46846.1"/>
    <property type="molecule type" value="Genomic_DNA"/>
</dbReference>
<comment type="pathway">
    <text evidence="6">Cofactor biosynthesis; adenosylcobalamin biosynthesis; adenosylcobalamin from cob(II)yrinate a,c-diamide: step 5/7.</text>
</comment>
<evidence type="ECO:0000256" key="1">
    <source>
        <dbReference type="ARBA" id="ARBA00000312"/>
    </source>
</evidence>
<evidence type="ECO:0000256" key="4">
    <source>
        <dbReference type="ARBA" id="ARBA00003889"/>
    </source>
</evidence>
<sequence>MKKVLVIGGAKSGKTRFSLTLGESLLGPGERGLYIATCLPLDDEMREKVRLHQAERSHVWDTLDEPILVWDQKGLPYGVLLLDCLTMWLLNVMEQAPKETDSHIERLVEWFSTTPQNVIVVTNEIGLGIVPQDSYSRRYRDLLGSL</sequence>
<organism evidence="20">
    <name type="scientific">Dissulfuribacter thermophilus</name>
    <dbReference type="NCBI Taxonomy" id="1156395"/>
    <lineage>
        <taxon>Bacteria</taxon>
        <taxon>Pseudomonadati</taxon>
        <taxon>Thermodesulfobacteriota</taxon>
        <taxon>Dissulfuribacteria</taxon>
        <taxon>Dissulfuribacterales</taxon>
        <taxon>Dissulfuribacteraceae</taxon>
        <taxon>Dissulfuribacter</taxon>
    </lineage>
</organism>
<dbReference type="InterPro" id="IPR027417">
    <property type="entry name" value="P-loop_NTPase"/>
</dbReference>
<gene>
    <name evidence="20" type="ORF">ENJ63_03085</name>
</gene>
<keyword evidence="11" id="KW-0808">Transferase</keyword>
<evidence type="ECO:0000256" key="7">
    <source>
        <dbReference type="ARBA" id="ARBA00007490"/>
    </source>
</evidence>
<evidence type="ECO:0000256" key="13">
    <source>
        <dbReference type="ARBA" id="ARBA00022777"/>
    </source>
</evidence>
<dbReference type="GO" id="GO:0009236">
    <property type="term" value="P:cobalamin biosynthetic process"/>
    <property type="evidence" value="ECO:0007669"/>
    <property type="project" value="UniProtKB-UniPathway"/>
</dbReference>
<dbReference type="SUPFAM" id="SSF52540">
    <property type="entry name" value="P-loop containing nucleoside triphosphate hydrolases"/>
    <property type="match status" value="1"/>
</dbReference>
<dbReference type="CDD" id="cd00544">
    <property type="entry name" value="CobU"/>
    <property type="match status" value="1"/>
</dbReference>
<dbReference type="GO" id="GO:0005525">
    <property type="term" value="F:GTP binding"/>
    <property type="evidence" value="ECO:0007669"/>
    <property type="project" value="UniProtKB-KW"/>
</dbReference>
<evidence type="ECO:0000256" key="2">
    <source>
        <dbReference type="ARBA" id="ARBA00000711"/>
    </source>
</evidence>
<feature type="active site" description="GMP-histidine intermediate" evidence="18">
    <location>
        <position position="52"/>
    </location>
</feature>
<comment type="pathway">
    <text evidence="5">Cofactor biosynthesis; adenosylcobalamin biosynthesis; adenosylcobalamin from cob(II)yrinate a,c-diamide: step 6/7.</text>
</comment>
<evidence type="ECO:0000256" key="17">
    <source>
        <dbReference type="ARBA" id="ARBA00030571"/>
    </source>
</evidence>
<keyword evidence="10" id="KW-0169">Cobalamin biosynthesis</keyword>
<dbReference type="GO" id="GO:0043752">
    <property type="term" value="F:adenosylcobinamide kinase activity"/>
    <property type="evidence" value="ECO:0007669"/>
    <property type="project" value="UniProtKB-EC"/>
</dbReference>
<evidence type="ECO:0000256" key="16">
    <source>
        <dbReference type="ARBA" id="ARBA00029570"/>
    </source>
</evidence>
<evidence type="ECO:0000256" key="9">
    <source>
        <dbReference type="ARBA" id="ARBA00012523"/>
    </source>
</evidence>
<feature type="binding site" evidence="19">
    <location>
        <position position="83"/>
    </location>
    <ligand>
        <name>GTP</name>
        <dbReference type="ChEBI" id="CHEBI:37565"/>
    </ligand>
</feature>
<dbReference type="PANTHER" id="PTHR34848:SF1">
    <property type="entry name" value="BIFUNCTIONAL ADENOSYLCOBALAMIN BIOSYNTHESIS PROTEIN COBU"/>
    <property type="match status" value="1"/>
</dbReference>
<name>A0A7V2SW27_9BACT</name>
<dbReference type="GO" id="GO:0008820">
    <property type="term" value="F:cobinamide phosphate guanylyltransferase activity"/>
    <property type="evidence" value="ECO:0007669"/>
    <property type="project" value="UniProtKB-EC"/>
</dbReference>
<reference evidence="20" key="1">
    <citation type="journal article" date="2020" name="mSystems">
        <title>Genome- and Community-Level Interaction Insights into Carbon Utilization and Element Cycling Functions of Hydrothermarchaeota in Hydrothermal Sediment.</title>
        <authorList>
            <person name="Zhou Z."/>
            <person name="Liu Y."/>
            <person name="Xu W."/>
            <person name="Pan J."/>
            <person name="Luo Z.H."/>
            <person name="Li M."/>
        </authorList>
    </citation>
    <scope>NUCLEOTIDE SEQUENCE [LARGE SCALE GENOMIC DNA]</scope>
    <source>
        <strain evidence="20">HyVt-503</strain>
    </source>
</reference>
<dbReference type="GO" id="GO:0005524">
    <property type="term" value="F:ATP binding"/>
    <property type="evidence" value="ECO:0007669"/>
    <property type="project" value="UniProtKB-KW"/>
</dbReference>
<dbReference type="EC" id="2.7.7.62" evidence="9"/>
<proteinExistence type="inferred from homology"/>
<dbReference type="InterPro" id="IPR003203">
    <property type="entry name" value="CobU/CobP"/>
</dbReference>
<dbReference type="AlphaFoldDB" id="A0A7V2SW27"/>
<dbReference type="Gene3D" id="3.40.50.300">
    <property type="entry name" value="P-loop containing nucleotide triphosphate hydrolases"/>
    <property type="match status" value="1"/>
</dbReference>
<keyword evidence="12 19" id="KW-0547">Nucleotide-binding</keyword>
<dbReference type="PIRSF" id="PIRSF006135">
    <property type="entry name" value="CobU"/>
    <property type="match status" value="1"/>
</dbReference>
<keyword evidence="20" id="KW-0548">Nucleotidyltransferase</keyword>
<dbReference type="PANTHER" id="PTHR34848">
    <property type="match status" value="1"/>
</dbReference>
<accession>A0A7V2SW27</accession>
<evidence type="ECO:0000256" key="5">
    <source>
        <dbReference type="ARBA" id="ARBA00004692"/>
    </source>
</evidence>
<dbReference type="UniPathway" id="UPA00148">
    <property type="reaction ID" value="UER00236"/>
</dbReference>
<protein>
    <recommendedName>
        <fullName evidence="16">Adenosylcobinamide kinase</fullName>
        <ecNumber evidence="8">2.7.1.156</ecNumber>
        <ecNumber evidence="9">2.7.7.62</ecNumber>
    </recommendedName>
    <alternativeName>
        <fullName evidence="17">Adenosylcobinamide-phosphate guanylyltransferase</fullName>
    </alternativeName>
</protein>
<evidence type="ECO:0000256" key="10">
    <source>
        <dbReference type="ARBA" id="ARBA00022573"/>
    </source>
</evidence>
<keyword evidence="13 20" id="KW-0418">Kinase</keyword>
<evidence type="ECO:0000313" key="20">
    <source>
        <dbReference type="EMBL" id="HFC46846.1"/>
    </source>
</evidence>
<dbReference type="Proteomes" id="UP000885797">
    <property type="component" value="Unassembled WGS sequence"/>
</dbReference>
<evidence type="ECO:0000256" key="15">
    <source>
        <dbReference type="ARBA" id="ARBA00023134"/>
    </source>
</evidence>
<dbReference type="Pfam" id="PF02283">
    <property type="entry name" value="CobU"/>
    <property type="match status" value="1"/>
</dbReference>
<evidence type="ECO:0000256" key="11">
    <source>
        <dbReference type="ARBA" id="ARBA00022679"/>
    </source>
</evidence>
<evidence type="ECO:0000256" key="12">
    <source>
        <dbReference type="ARBA" id="ARBA00022741"/>
    </source>
</evidence>
<keyword evidence="14" id="KW-0067">ATP-binding</keyword>
<evidence type="ECO:0000256" key="19">
    <source>
        <dbReference type="PIRSR" id="PIRSR006135-2"/>
    </source>
</evidence>
<comment type="function">
    <text evidence="4">Catalyzes ATP-dependent phosphorylation of adenosylcobinamide and addition of GMP to adenosylcobinamide phosphate.</text>
</comment>
<comment type="catalytic activity">
    <reaction evidence="1">
        <text>adenosylcob(III)inamide + ATP = adenosylcob(III)inamide phosphate + ADP + H(+)</text>
        <dbReference type="Rhea" id="RHEA:15769"/>
        <dbReference type="ChEBI" id="CHEBI:2480"/>
        <dbReference type="ChEBI" id="CHEBI:15378"/>
        <dbReference type="ChEBI" id="CHEBI:30616"/>
        <dbReference type="ChEBI" id="CHEBI:58502"/>
        <dbReference type="ChEBI" id="CHEBI:456216"/>
        <dbReference type="EC" id="2.7.1.156"/>
    </reaction>
</comment>
<comment type="similarity">
    <text evidence="7">Belongs to the CobU/CobP family.</text>
</comment>
<dbReference type="EC" id="2.7.1.156" evidence="8"/>
<evidence type="ECO:0000256" key="6">
    <source>
        <dbReference type="ARBA" id="ARBA00005159"/>
    </source>
</evidence>
<feature type="non-terminal residue" evidence="20">
    <location>
        <position position="146"/>
    </location>
</feature>
<comment type="catalytic activity">
    <reaction evidence="3">
        <text>adenosylcob(III)inamide + GTP = adenosylcob(III)inamide phosphate + GDP + H(+)</text>
        <dbReference type="Rhea" id="RHEA:15765"/>
        <dbReference type="ChEBI" id="CHEBI:2480"/>
        <dbReference type="ChEBI" id="CHEBI:15378"/>
        <dbReference type="ChEBI" id="CHEBI:37565"/>
        <dbReference type="ChEBI" id="CHEBI:58189"/>
        <dbReference type="ChEBI" id="CHEBI:58502"/>
        <dbReference type="EC" id="2.7.1.156"/>
    </reaction>
</comment>